<evidence type="ECO:0000313" key="2">
    <source>
        <dbReference type="EMBL" id="KAK5964321.1"/>
    </source>
</evidence>
<dbReference type="Gene3D" id="3.40.50.12670">
    <property type="match status" value="1"/>
</dbReference>
<comment type="similarity">
    <text evidence="1">Belongs to the peptidase S10 family.</text>
</comment>
<dbReference type="Gene3D" id="3.40.50.11320">
    <property type="match status" value="1"/>
</dbReference>
<dbReference type="InterPro" id="IPR001563">
    <property type="entry name" value="Peptidase_S10"/>
</dbReference>
<name>A0AAN8I9N7_TRICO</name>
<accession>A0AAN8I9N7</accession>
<protein>
    <submittedName>
        <fullName evidence="2">Uncharacterized protein</fullName>
    </submittedName>
</protein>
<comment type="caution">
    <text evidence="2">The sequence shown here is derived from an EMBL/GenBank/DDBJ whole genome shotgun (WGS) entry which is preliminary data.</text>
</comment>
<keyword evidence="3" id="KW-1185">Reference proteome</keyword>
<dbReference type="GO" id="GO:0006508">
    <property type="term" value="P:proteolysis"/>
    <property type="evidence" value="ECO:0007669"/>
    <property type="project" value="InterPro"/>
</dbReference>
<dbReference type="Proteomes" id="UP001331761">
    <property type="component" value="Unassembled WGS sequence"/>
</dbReference>
<dbReference type="AlphaFoldDB" id="A0AAN8I9N7"/>
<dbReference type="InterPro" id="IPR029058">
    <property type="entry name" value="AB_hydrolase_fold"/>
</dbReference>
<dbReference type="SUPFAM" id="SSF53474">
    <property type="entry name" value="alpha/beta-Hydrolases"/>
    <property type="match status" value="1"/>
</dbReference>
<gene>
    <name evidence="2" type="ORF">GCK32_018745</name>
</gene>
<organism evidence="2 3">
    <name type="scientific">Trichostrongylus colubriformis</name>
    <name type="common">Black scour worm</name>
    <dbReference type="NCBI Taxonomy" id="6319"/>
    <lineage>
        <taxon>Eukaryota</taxon>
        <taxon>Metazoa</taxon>
        <taxon>Ecdysozoa</taxon>
        <taxon>Nematoda</taxon>
        <taxon>Chromadorea</taxon>
        <taxon>Rhabditida</taxon>
        <taxon>Rhabditina</taxon>
        <taxon>Rhabditomorpha</taxon>
        <taxon>Strongyloidea</taxon>
        <taxon>Trichostrongylidae</taxon>
        <taxon>Trichostrongylus</taxon>
    </lineage>
</organism>
<feature type="non-terminal residue" evidence="2">
    <location>
        <position position="169"/>
    </location>
</feature>
<sequence>MATVTNNYDSTDPWNGYPCRADSNAQTYLNKFDTQKAMHTDFQLFLTCSKNQYGQMTTDLTVDLSNVINHNVYKSRNMSVVLYNGDLDTVHNFLGAQNFMRTFATVQGLKGAGHFVPKSRPAQALQVFRNFVNGFSYDNCLQMVPLAAAPLLDMYSYMNPPVSRKDADR</sequence>
<evidence type="ECO:0000256" key="1">
    <source>
        <dbReference type="ARBA" id="ARBA00009431"/>
    </source>
</evidence>
<reference evidence="2 3" key="1">
    <citation type="submission" date="2019-10" db="EMBL/GenBank/DDBJ databases">
        <title>Assembly and Annotation for the nematode Trichostrongylus colubriformis.</title>
        <authorList>
            <person name="Martin J."/>
        </authorList>
    </citation>
    <scope>NUCLEOTIDE SEQUENCE [LARGE SCALE GENOMIC DNA]</scope>
    <source>
        <strain evidence="2">G859</strain>
        <tissue evidence="2">Whole worm</tissue>
    </source>
</reference>
<evidence type="ECO:0000313" key="3">
    <source>
        <dbReference type="Proteomes" id="UP001331761"/>
    </source>
</evidence>
<dbReference type="EMBL" id="WIXE01025955">
    <property type="protein sequence ID" value="KAK5964321.1"/>
    <property type="molecule type" value="Genomic_DNA"/>
</dbReference>
<dbReference type="GO" id="GO:0004185">
    <property type="term" value="F:serine-type carboxypeptidase activity"/>
    <property type="evidence" value="ECO:0007669"/>
    <property type="project" value="InterPro"/>
</dbReference>
<dbReference type="Pfam" id="PF00450">
    <property type="entry name" value="Peptidase_S10"/>
    <property type="match status" value="1"/>
</dbReference>
<proteinExistence type="inferred from homology"/>